<keyword evidence="3" id="KW-1185">Reference proteome</keyword>
<protein>
    <submittedName>
        <fullName evidence="2">Uncharacterized protein</fullName>
    </submittedName>
</protein>
<evidence type="ECO:0000313" key="2">
    <source>
        <dbReference type="EMBL" id="KAK2960473.1"/>
    </source>
</evidence>
<gene>
    <name evidence="2" type="ORF">BLNAU_4690</name>
</gene>
<feature type="compositionally biased region" description="Basic and acidic residues" evidence="1">
    <location>
        <begin position="86"/>
        <end position="97"/>
    </location>
</feature>
<feature type="region of interest" description="Disordered" evidence="1">
    <location>
        <begin position="66"/>
        <end position="151"/>
    </location>
</feature>
<dbReference type="InterPro" id="IPR027973">
    <property type="entry name" value="FSAF1-like"/>
</dbReference>
<feature type="compositionally biased region" description="Basic residues" evidence="1">
    <location>
        <begin position="131"/>
        <end position="151"/>
    </location>
</feature>
<sequence>MFVSTKRIVNELGGLKLRGKARFDWENKQRVQRGGIPIPSPKTPYKILQGMIKKQKERNEKSIKKALEQGITPPKKHLTTTKKALRQRDRTGPDPHRGLTTSLGRYKKGILHIDKELIRQTESSSTNTDRKKARPAQKPQTKGKKKGKKWK</sequence>
<organism evidence="2 3">
    <name type="scientific">Blattamonas nauphoetae</name>
    <dbReference type="NCBI Taxonomy" id="2049346"/>
    <lineage>
        <taxon>Eukaryota</taxon>
        <taxon>Metamonada</taxon>
        <taxon>Preaxostyla</taxon>
        <taxon>Oxymonadida</taxon>
        <taxon>Blattamonas</taxon>
    </lineage>
</organism>
<evidence type="ECO:0000256" key="1">
    <source>
        <dbReference type="SAM" id="MobiDB-lite"/>
    </source>
</evidence>
<proteinExistence type="predicted"/>
<dbReference type="Pfam" id="PF15375">
    <property type="entry name" value="FSAF1"/>
    <property type="match status" value="1"/>
</dbReference>
<dbReference type="PANTHER" id="PTHR28096">
    <property type="entry name" value="PROTEIN FAF1"/>
    <property type="match status" value="1"/>
</dbReference>
<evidence type="ECO:0000313" key="3">
    <source>
        <dbReference type="Proteomes" id="UP001281761"/>
    </source>
</evidence>
<dbReference type="PANTHER" id="PTHR28096:SF1">
    <property type="entry name" value="PROTEIN FAF1"/>
    <property type="match status" value="1"/>
</dbReference>
<dbReference type="InterPro" id="IPR053030">
    <property type="entry name" value="Ribosomal_biogenesis_FAF1-like"/>
</dbReference>
<accession>A0ABQ9Y9U7</accession>
<reference evidence="2 3" key="1">
    <citation type="journal article" date="2022" name="bioRxiv">
        <title>Genomics of Preaxostyla Flagellates Illuminates Evolutionary Transitions and the Path Towards Mitochondrial Loss.</title>
        <authorList>
            <person name="Novak L.V.F."/>
            <person name="Treitli S.C."/>
            <person name="Pyrih J."/>
            <person name="Halakuc P."/>
            <person name="Pipaliya S.V."/>
            <person name="Vacek V."/>
            <person name="Brzon O."/>
            <person name="Soukal P."/>
            <person name="Eme L."/>
            <person name="Dacks J.B."/>
            <person name="Karnkowska A."/>
            <person name="Elias M."/>
            <person name="Hampl V."/>
        </authorList>
    </citation>
    <scope>NUCLEOTIDE SEQUENCE [LARGE SCALE GENOMIC DNA]</scope>
    <source>
        <strain evidence="2">NAU3</strain>
        <tissue evidence="2">Gut</tissue>
    </source>
</reference>
<feature type="compositionally biased region" description="Basic residues" evidence="1">
    <location>
        <begin position="74"/>
        <end position="85"/>
    </location>
</feature>
<name>A0ABQ9Y9U7_9EUKA</name>
<dbReference type="Proteomes" id="UP001281761">
    <property type="component" value="Unassembled WGS sequence"/>
</dbReference>
<dbReference type="EMBL" id="JARBJD010000023">
    <property type="protein sequence ID" value="KAK2960473.1"/>
    <property type="molecule type" value="Genomic_DNA"/>
</dbReference>
<comment type="caution">
    <text evidence="2">The sequence shown here is derived from an EMBL/GenBank/DDBJ whole genome shotgun (WGS) entry which is preliminary data.</text>
</comment>